<dbReference type="InterPro" id="IPR015943">
    <property type="entry name" value="WD40/YVTN_repeat-like_dom_sf"/>
</dbReference>
<protein>
    <submittedName>
        <fullName evidence="2">YncE family protein</fullName>
    </submittedName>
</protein>
<organism evidence="2 3">
    <name type="scientific">Streptomyces lichenis</name>
    <dbReference type="NCBI Taxonomy" id="2306967"/>
    <lineage>
        <taxon>Bacteria</taxon>
        <taxon>Bacillati</taxon>
        <taxon>Actinomycetota</taxon>
        <taxon>Actinomycetes</taxon>
        <taxon>Kitasatosporales</taxon>
        <taxon>Streptomycetaceae</taxon>
        <taxon>Streptomyces</taxon>
    </lineage>
</organism>
<dbReference type="InterPro" id="IPR011048">
    <property type="entry name" value="Haem_d1_sf"/>
</dbReference>
<dbReference type="EMBL" id="JALPTH010000019">
    <property type="protein sequence ID" value="MCK8679561.1"/>
    <property type="molecule type" value="Genomic_DNA"/>
</dbReference>
<name>A0ABT0IE42_9ACTN</name>
<comment type="caution">
    <text evidence="2">The sequence shown here is derived from an EMBL/GenBank/DDBJ whole genome shotgun (WGS) entry which is preliminary data.</text>
</comment>
<reference evidence="2 3" key="1">
    <citation type="submission" date="2022-04" db="EMBL/GenBank/DDBJ databases">
        <title>Streptomyces sp. nov. LCR6-01 isolated from Lichen of Dirinaria sp.</title>
        <authorList>
            <person name="Kanchanasin P."/>
            <person name="Tanasupawat S."/>
            <person name="Phongsopitanun W."/>
        </authorList>
    </citation>
    <scope>NUCLEOTIDE SEQUENCE [LARGE SCALE GENOMIC DNA]</scope>
    <source>
        <strain evidence="2 3">LCR6-01</strain>
    </source>
</reference>
<dbReference type="Proteomes" id="UP001522868">
    <property type="component" value="Unassembled WGS sequence"/>
</dbReference>
<dbReference type="PANTHER" id="PTHR47197">
    <property type="entry name" value="PROTEIN NIRF"/>
    <property type="match status" value="1"/>
</dbReference>
<sequence length="364" mass="38425">MTRTHEAARSSAATAAAATARTRSPRAGDMLAVVSQGGSSVTFFDAVGHGRLDVLPLPSQPHELCYDPARRLLYVSITYHAGYYHANAGRARELVVIDPDTRRIVDTVDLAPDHAPHGLLLDPVRDLLWVSVEATEEETGGLVALDATTRRRVRRVPVHAPGPHWFAVTPDGRRAYSANKEAPFVSVVDLETGEALDRIEVPGSEGIDISPDGRYVYVAAPKGDYHPGSVPGAGVRIIDTTTGRTVRTLATENVVFPVHTTSQGLLLAGELRVSAGSDGASLGTQEPGVLHIHDAGGEPLGRVPVGAFPLTITSSPDGRFGYVAAILDSTVTVVDLAEARVVTTLEVEHEGESGAHGLAYISAP</sequence>
<keyword evidence="3" id="KW-1185">Reference proteome</keyword>
<dbReference type="SUPFAM" id="SSF51004">
    <property type="entry name" value="C-terminal (heme d1) domain of cytochrome cd1-nitrite reductase"/>
    <property type="match status" value="1"/>
</dbReference>
<gene>
    <name evidence="2" type="ORF">M1O15_19635</name>
</gene>
<dbReference type="Gene3D" id="2.130.10.10">
    <property type="entry name" value="YVTN repeat-like/Quinoprotein amine dehydrogenase"/>
    <property type="match status" value="3"/>
</dbReference>
<evidence type="ECO:0000313" key="3">
    <source>
        <dbReference type="Proteomes" id="UP001522868"/>
    </source>
</evidence>
<proteinExistence type="predicted"/>
<dbReference type="PANTHER" id="PTHR47197:SF3">
    <property type="entry name" value="DIHYDRO-HEME D1 DEHYDROGENASE"/>
    <property type="match status" value="1"/>
</dbReference>
<evidence type="ECO:0000313" key="2">
    <source>
        <dbReference type="EMBL" id="MCK8679561.1"/>
    </source>
</evidence>
<evidence type="ECO:0000256" key="1">
    <source>
        <dbReference type="SAM" id="MobiDB-lite"/>
    </source>
</evidence>
<accession>A0ABT0IE42</accession>
<dbReference type="InterPro" id="IPR051200">
    <property type="entry name" value="Host-pathogen_enzymatic-act"/>
</dbReference>
<feature type="compositionally biased region" description="Low complexity" evidence="1">
    <location>
        <begin position="9"/>
        <end position="21"/>
    </location>
</feature>
<dbReference type="RefSeq" id="WP_248635259.1">
    <property type="nucleotide sequence ID" value="NZ_JALPTH010000019.1"/>
</dbReference>
<feature type="region of interest" description="Disordered" evidence="1">
    <location>
        <begin position="1"/>
        <end position="21"/>
    </location>
</feature>